<evidence type="ECO:0008006" key="3">
    <source>
        <dbReference type="Google" id="ProtNLM"/>
    </source>
</evidence>
<dbReference type="Proteomes" id="UP000824998">
    <property type="component" value="Unassembled WGS sequence"/>
</dbReference>
<dbReference type="EMBL" id="MU251370">
    <property type="protein sequence ID" value="KAG9238410.1"/>
    <property type="molecule type" value="Genomic_DNA"/>
</dbReference>
<dbReference type="PANTHER" id="PTHR42085:SF1">
    <property type="entry name" value="F-BOX DOMAIN-CONTAINING PROTEIN"/>
    <property type="match status" value="1"/>
</dbReference>
<keyword evidence="2" id="KW-1185">Reference proteome</keyword>
<accession>A0A9P8C9F6</accession>
<evidence type="ECO:0000313" key="2">
    <source>
        <dbReference type="Proteomes" id="UP000824998"/>
    </source>
</evidence>
<reference evidence="1" key="1">
    <citation type="journal article" date="2021" name="IMA Fungus">
        <title>Genomic characterization of three marine fungi, including Emericellopsis atlantica sp. nov. with signatures of a generalist lifestyle and marine biomass degradation.</title>
        <authorList>
            <person name="Hagestad O.C."/>
            <person name="Hou L."/>
            <person name="Andersen J.H."/>
            <person name="Hansen E.H."/>
            <person name="Altermark B."/>
            <person name="Li C."/>
            <person name="Kuhnert E."/>
            <person name="Cox R.J."/>
            <person name="Crous P.W."/>
            <person name="Spatafora J.W."/>
            <person name="Lail K."/>
            <person name="Amirebrahimi M."/>
            <person name="Lipzen A."/>
            <person name="Pangilinan J."/>
            <person name="Andreopoulos W."/>
            <person name="Hayes R.D."/>
            <person name="Ng V."/>
            <person name="Grigoriev I.V."/>
            <person name="Jackson S.A."/>
            <person name="Sutton T.D.S."/>
            <person name="Dobson A.D.W."/>
            <person name="Rama T."/>
        </authorList>
    </citation>
    <scope>NUCLEOTIDE SEQUENCE</scope>
    <source>
        <strain evidence="1">TRa018bII</strain>
    </source>
</reference>
<comment type="caution">
    <text evidence="1">The sequence shown here is derived from an EMBL/GenBank/DDBJ whole genome shotgun (WGS) entry which is preliminary data.</text>
</comment>
<gene>
    <name evidence="1" type="ORF">BJ875DRAFT_48101</name>
</gene>
<dbReference type="AlphaFoldDB" id="A0A9P8C9F6"/>
<proteinExistence type="predicted"/>
<dbReference type="InterPro" id="IPR038883">
    <property type="entry name" value="AN11006-like"/>
</dbReference>
<sequence length="267" mass="30502">MSFYAFRRKTRAIAASSPPTTVLSATQFAFLGLPREIRDQIYVDILASSSNTVTLSPWTVKVSRSMTILRTCKQIQRECKEIIWAHNGLRLREPTQLFGRFKELLDVDDVLKIEHVEITLELLDRDELEWMISALRAFKALPKSGSLKSISLIAISDRPRGMEEYREELDLICLGDYVDGRLFGGGPGADGKSLIFKTSWPHFSHWGKHRWLREMLLDRSDTTPLLQELRSMFVGELYIDGVECPDGMTQPLCDLNPRDGEIKIISR</sequence>
<protein>
    <recommendedName>
        <fullName evidence="3">F-box domain-containing protein</fullName>
    </recommendedName>
</protein>
<organism evidence="1 2">
    <name type="scientific">Amylocarpus encephaloides</name>
    <dbReference type="NCBI Taxonomy" id="45428"/>
    <lineage>
        <taxon>Eukaryota</taxon>
        <taxon>Fungi</taxon>
        <taxon>Dikarya</taxon>
        <taxon>Ascomycota</taxon>
        <taxon>Pezizomycotina</taxon>
        <taxon>Leotiomycetes</taxon>
        <taxon>Helotiales</taxon>
        <taxon>Helotiales incertae sedis</taxon>
        <taxon>Amylocarpus</taxon>
    </lineage>
</organism>
<name>A0A9P8C9F6_9HELO</name>
<dbReference type="OrthoDB" id="5314997at2759"/>
<evidence type="ECO:0000313" key="1">
    <source>
        <dbReference type="EMBL" id="KAG9238410.1"/>
    </source>
</evidence>
<dbReference type="PANTHER" id="PTHR42085">
    <property type="entry name" value="F-BOX DOMAIN-CONTAINING PROTEIN"/>
    <property type="match status" value="1"/>
</dbReference>